<keyword evidence="1" id="KW-1133">Transmembrane helix</keyword>
<dbReference type="KEGG" id="lbk:LVISKB_1073"/>
<keyword evidence="1" id="KW-0472">Membrane</keyword>
<dbReference type="AlphaFoldDB" id="M5AD17"/>
<protein>
    <submittedName>
        <fullName evidence="2">Uncharacterized protein</fullName>
    </submittedName>
</protein>
<sequence length="62" mass="6931">MIRLLSLNFGSILIILFIILIKANIYTVSVETEVPGKLPFGFSKWPNQTYSFTGQVLGDVVK</sequence>
<accession>M5AD17</accession>
<evidence type="ECO:0000313" key="3">
    <source>
        <dbReference type="Proteomes" id="UP000012042"/>
    </source>
</evidence>
<reference evidence="2 3" key="1">
    <citation type="journal article" date="2013" name="PLoS ONE">
        <title>Genomic Analysis by Deep Sequencing of the Probiotic Lactobacillus brevis KB290 Harboring Nine Plasmids Reveals Genomic Stability.</title>
        <authorList>
            <person name="Fukao M."/>
            <person name="Oshima K."/>
            <person name="Morita H."/>
            <person name="Toh H."/>
            <person name="Suda W."/>
            <person name="Kim S.W."/>
            <person name="Suzuki S."/>
            <person name="Yakabe T."/>
            <person name="Hattori M."/>
            <person name="Yajima N."/>
        </authorList>
    </citation>
    <scope>NUCLEOTIDE SEQUENCE [LARGE SCALE GENOMIC DNA]</scope>
    <source>
        <strain evidence="2 3">KB290</strain>
    </source>
</reference>
<gene>
    <name evidence="2" type="ORF">LVISKB_1073</name>
</gene>
<feature type="transmembrane region" description="Helical" evidence="1">
    <location>
        <begin position="7"/>
        <end position="28"/>
    </location>
</feature>
<proteinExistence type="predicted"/>
<organism evidence="2 3">
    <name type="scientific">Levilactobacillus brevis KB290</name>
    <dbReference type="NCBI Taxonomy" id="1001583"/>
    <lineage>
        <taxon>Bacteria</taxon>
        <taxon>Bacillati</taxon>
        <taxon>Bacillota</taxon>
        <taxon>Bacilli</taxon>
        <taxon>Lactobacillales</taxon>
        <taxon>Lactobacillaceae</taxon>
        <taxon>Levilactobacillus</taxon>
    </lineage>
</organism>
<dbReference type="Proteomes" id="UP000012042">
    <property type="component" value="Chromosome"/>
</dbReference>
<dbReference type="EMBL" id="AP012167">
    <property type="protein sequence ID" value="BAN06708.1"/>
    <property type="molecule type" value="Genomic_DNA"/>
</dbReference>
<evidence type="ECO:0000313" key="2">
    <source>
        <dbReference type="EMBL" id="BAN06708.1"/>
    </source>
</evidence>
<evidence type="ECO:0000256" key="1">
    <source>
        <dbReference type="SAM" id="Phobius"/>
    </source>
</evidence>
<name>M5AD17_LEVBR</name>
<dbReference type="HOGENOM" id="CLU_2898493_0_0_9"/>
<keyword evidence="1" id="KW-0812">Transmembrane</keyword>
<dbReference type="PATRIC" id="fig|1001583.3.peg.1058"/>